<evidence type="ECO:0000256" key="1">
    <source>
        <dbReference type="ARBA" id="ARBA00008779"/>
    </source>
</evidence>
<dbReference type="Gene3D" id="3.40.720.10">
    <property type="entry name" value="Alkaline Phosphatase, subunit A"/>
    <property type="match status" value="2"/>
</dbReference>
<dbReference type="InterPro" id="IPR024607">
    <property type="entry name" value="Sulfatase_CS"/>
</dbReference>
<proteinExistence type="inferred from homology"/>
<dbReference type="InterPro" id="IPR032506">
    <property type="entry name" value="SGSH_C"/>
</dbReference>
<organism evidence="4 5">
    <name type="scientific">Sphingobacterium humi</name>
    <dbReference type="NCBI Taxonomy" id="1796905"/>
    <lineage>
        <taxon>Bacteria</taxon>
        <taxon>Pseudomonadati</taxon>
        <taxon>Bacteroidota</taxon>
        <taxon>Sphingobacteriia</taxon>
        <taxon>Sphingobacteriales</taxon>
        <taxon>Sphingobacteriaceae</taxon>
        <taxon>Sphingobacterium</taxon>
    </lineage>
</organism>
<gene>
    <name evidence="4" type="ORF">GQF63_01645</name>
</gene>
<accession>A0A6N8KUE8</accession>
<keyword evidence="4" id="KW-0808">Transferase</keyword>
<reference evidence="4 5" key="1">
    <citation type="submission" date="2019-12" db="EMBL/GenBank/DDBJ databases">
        <authorList>
            <person name="Dong K."/>
        </authorList>
    </citation>
    <scope>NUCLEOTIDE SEQUENCE [LARGE SCALE GENOMIC DNA]</scope>
    <source>
        <strain evidence="4 5">JCM 31225</strain>
    </source>
</reference>
<evidence type="ECO:0000313" key="5">
    <source>
        <dbReference type="Proteomes" id="UP000435036"/>
    </source>
</evidence>
<dbReference type="CDD" id="cd16031">
    <property type="entry name" value="G6S_like"/>
    <property type="match status" value="1"/>
</dbReference>
<dbReference type="Proteomes" id="UP000435036">
    <property type="component" value="Unassembled WGS sequence"/>
</dbReference>
<dbReference type="EMBL" id="WSQA01000001">
    <property type="protein sequence ID" value="MVZ60717.1"/>
    <property type="molecule type" value="Genomic_DNA"/>
</dbReference>
<dbReference type="SUPFAM" id="SSF53649">
    <property type="entry name" value="Alkaline phosphatase-like"/>
    <property type="match status" value="1"/>
</dbReference>
<dbReference type="InterPro" id="IPR017850">
    <property type="entry name" value="Alkaline_phosphatase_core_sf"/>
</dbReference>
<keyword evidence="5" id="KW-1185">Reference proteome</keyword>
<feature type="domain" description="N-sulphoglucosamine sulphohydrolase C-terminal" evidence="3">
    <location>
        <begin position="376"/>
        <end position="527"/>
    </location>
</feature>
<dbReference type="Pfam" id="PF16347">
    <property type="entry name" value="SGSH_C"/>
    <property type="match status" value="1"/>
</dbReference>
<dbReference type="GO" id="GO:0016740">
    <property type="term" value="F:transferase activity"/>
    <property type="evidence" value="ECO:0007669"/>
    <property type="project" value="UniProtKB-KW"/>
</dbReference>
<name>A0A6N8KUE8_9SPHI</name>
<comment type="caution">
    <text evidence="4">The sequence shown here is derived from an EMBL/GenBank/DDBJ whole genome shotgun (WGS) entry which is preliminary data.</text>
</comment>
<dbReference type="PROSITE" id="PS00523">
    <property type="entry name" value="SULFATASE_1"/>
    <property type="match status" value="1"/>
</dbReference>
<keyword evidence="2 4" id="KW-0378">Hydrolase</keyword>
<evidence type="ECO:0000256" key="2">
    <source>
        <dbReference type="ARBA" id="ARBA00022801"/>
    </source>
</evidence>
<dbReference type="OrthoDB" id="9789742at2"/>
<comment type="similarity">
    <text evidence="1">Belongs to the sulfatase family.</text>
</comment>
<sequence>MNAILRFLTVCMFCMGLAQGQQKKPNILFIFSDDHAYQAIGAYGNKLVQTPHIDRIAKEGAVFEQFMVTKSICGPSRANLLTGKYSHKNGFMDNEGNFNINQQVLSRLLQQADYETAWIGKWHLGTLPGDAFNYWHILPNQGYYYNPDFINAQHDTSRYEGYVTDIITQLSTAWLDERPKDKPFFLVIGEKATHREWLPAIEDLGAYDAVNFPLPATFYDDYQGRKAAGDQDMTIEKSMRLADDLKVHAKFGLTEAIMQERLTTIRNRGGQQRTLSVEEEQQLRKEINEGMYARLNPEQAASVQRYYDKITAEFEALKPEAKALTEWKYQRYMKDYLATANSLDRNIGKILDYLDKHGLAENTIVIYGSDQGFYLGEHGWFDKRFIYQESLRTPFLIRYPGVVKPGTRIGQQLLNIDWAPTLLEIAGLSVPSDIQGQSFLSLLHKPQQTKPFRKASYYHYYEFPHPHHVSPHFGITTERFKLVRFYKGQEAWELYDLKKDPLELHNQIANKKYAKQIIQLKQWLAEACEQYDDQLAAGILKQQL</sequence>
<dbReference type="PANTHER" id="PTHR43108:SF6">
    <property type="entry name" value="N-SULPHOGLUCOSAMINE SULPHOHYDROLASE"/>
    <property type="match status" value="1"/>
</dbReference>
<dbReference type="PANTHER" id="PTHR43108">
    <property type="entry name" value="N-ACETYLGLUCOSAMINE-6-SULFATASE FAMILY MEMBER"/>
    <property type="match status" value="1"/>
</dbReference>
<dbReference type="GO" id="GO:0016787">
    <property type="term" value="F:hydrolase activity"/>
    <property type="evidence" value="ECO:0007669"/>
    <property type="project" value="UniProtKB-KW"/>
</dbReference>
<evidence type="ECO:0000313" key="4">
    <source>
        <dbReference type="EMBL" id="MVZ60717.1"/>
    </source>
</evidence>
<evidence type="ECO:0000259" key="3">
    <source>
        <dbReference type="Pfam" id="PF16347"/>
    </source>
</evidence>
<dbReference type="AlphaFoldDB" id="A0A6N8KUE8"/>
<protein>
    <submittedName>
        <fullName evidence="4">Sulfatase-like hydrolase/transferase</fullName>
    </submittedName>
</protein>
<dbReference type="RefSeq" id="WP_160367346.1">
    <property type="nucleotide sequence ID" value="NZ_WSQA01000001.1"/>
</dbReference>